<dbReference type="PANTHER" id="PTHR48014:SF20">
    <property type="entry name" value="STE20-RELATED KINASE ADAPTER PROTEIN ALPHA"/>
    <property type="match status" value="1"/>
</dbReference>
<dbReference type="GO" id="GO:0006611">
    <property type="term" value="P:protein export from nucleus"/>
    <property type="evidence" value="ECO:0007669"/>
    <property type="project" value="TreeGrafter"/>
</dbReference>
<evidence type="ECO:0000313" key="15">
    <source>
        <dbReference type="Proteomes" id="UP000886611"/>
    </source>
</evidence>
<comment type="caution">
    <text evidence="14">The sequence shown here is derived from an EMBL/GenBank/DDBJ whole genome shotgun (WGS) entry which is preliminary data.</text>
</comment>
<evidence type="ECO:0000259" key="13">
    <source>
        <dbReference type="PROSITE" id="PS50011"/>
    </source>
</evidence>
<feature type="non-terminal residue" evidence="14">
    <location>
        <position position="403"/>
    </location>
</feature>
<proteinExistence type="inferred from homology"/>
<dbReference type="EMBL" id="JAATIS010004753">
    <property type="protein sequence ID" value="KAG2460766.1"/>
    <property type="molecule type" value="Genomic_DNA"/>
</dbReference>
<dbReference type="PANTHER" id="PTHR48014">
    <property type="entry name" value="SERINE/THREONINE-PROTEIN KINASE FRAY2"/>
    <property type="match status" value="1"/>
</dbReference>
<dbReference type="Gene3D" id="1.10.510.10">
    <property type="entry name" value="Transferase(Phosphotransferase) domain 1"/>
    <property type="match status" value="1"/>
</dbReference>
<feature type="domain" description="Protein kinase" evidence="13">
    <location>
        <begin position="41"/>
        <end position="349"/>
    </location>
</feature>
<keyword evidence="5" id="KW-0963">Cytoplasm</keyword>
<dbReference type="GO" id="GO:0005524">
    <property type="term" value="F:ATP binding"/>
    <property type="evidence" value="ECO:0007669"/>
    <property type="project" value="InterPro"/>
</dbReference>
<dbReference type="SUPFAM" id="SSF56112">
    <property type="entry name" value="Protein kinase-like (PK-like)"/>
    <property type="match status" value="1"/>
</dbReference>
<protein>
    <recommendedName>
        <fullName evidence="10">STE20-related kinase adapter protein alpha</fullName>
    </recommendedName>
    <alternativeName>
        <fullName evidence="11">STE20-related adapter protein</fullName>
    </alternativeName>
</protein>
<dbReference type="GO" id="GO:0005634">
    <property type="term" value="C:nucleus"/>
    <property type="evidence" value="ECO:0007669"/>
    <property type="project" value="UniProtKB-SubCell"/>
</dbReference>
<feature type="non-terminal residue" evidence="14">
    <location>
        <position position="1"/>
    </location>
</feature>
<dbReference type="Gene3D" id="3.30.200.20">
    <property type="entry name" value="Phosphorylase Kinase, domain 1"/>
    <property type="match status" value="1"/>
</dbReference>
<evidence type="ECO:0000256" key="12">
    <source>
        <dbReference type="SAM" id="MobiDB-lite"/>
    </source>
</evidence>
<keyword evidence="15" id="KW-1185">Reference proteome</keyword>
<dbReference type="InterPro" id="IPR047173">
    <property type="entry name" value="STRAD_A/B-like"/>
</dbReference>
<dbReference type="AlphaFoldDB" id="A0A8X8BMA4"/>
<evidence type="ECO:0000256" key="7">
    <source>
        <dbReference type="ARBA" id="ARBA00023242"/>
    </source>
</evidence>
<dbReference type="PROSITE" id="PS50011">
    <property type="entry name" value="PROTEIN_KINASE_DOM"/>
    <property type="match status" value="1"/>
</dbReference>
<dbReference type="GO" id="GO:0043539">
    <property type="term" value="F:protein serine/threonine kinase activator activity"/>
    <property type="evidence" value="ECO:0007669"/>
    <property type="project" value="InterPro"/>
</dbReference>
<dbReference type="GO" id="GO:1902554">
    <property type="term" value="C:serine/threonine protein kinase complex"/>
    <property type="evidence" value="ECO:0007669"/>
    <property type="project" value="TreeGrafter"/>
</dbReference>
<feature type="region of interest" description="Disordered" evidence="12">
    <location>
        <begin position="277"/>
        <end position="313"/>
    </location>
</feature>
<evidence type="ECO:0000256" key="8">
    <source>
        <dbReference type="ARBA" id="ARBA00023306"/>
    </source>
</evidence>
<dbReference type="Pfam" id="PF00069">
    <property type="entry name" value="Pkinase"/>
    <property type="match status" value="1"/>
</dbReference>
<comment type="function">
    <text evidence="9">Pseudokinase which, in complex with CAB39/MO25 (CAB39/MO25alpha or CAB39L/MO25beta), binds to and activates STK11/LKB1. Adopts a closed conformation typical of active protein kinases and binds STK11/LKB1 as a pseudosubstrate, promoting conformational change of STK11/LKB1 in an active conformation.</text>
</comment>
<evidence type="ECO:0000256" key="3">
    <source>
        <dbReference type="ARBA" id="ARBA00008874"/>
    </source>
</evidence>
<keyword evidence="8" id="KW-0131">Cell cycle</keyword>
<evidence type="ECO:0000256" key="2">
    <source>
        <dbReference type="ARBA" id="ARBA00004496"/>
    </source>
</evidence>
<reference evidence="14 15" key="1">
    <citation type="journal article" date="2021" name="Cell">
        <title>Tracing the genetic footprints of vertebrate landing in non-teleost ray-finned fishes.</title>
        <authorList>
            <person name="Bi X."/>
            <person name="Wang K."/>
            <person name="Yang L."/>
            <person name="Pan H."/>
            <person name="Jiang H."/>
            <person name="Wei Q."/>
            <person name="Fang M."/>
            <person name="Yu H."/>
            <person name="Zhu C."/>
            <person name="Cai Y."/>
            <person name="He Y."/>
            <person name="Gan X."/>
            <person name="Zeng H."/>
            <person name="Yu D."/>
            <person name="Zhu Y."/>
            <person name="Jiang H."/>
            <person name="Qiu Q."/>
            <person name="Yang H."/>
            <person name="Zhang Y.E."/>
            <person name="Wang W."/>
            <person name="Zhu M."/>
            <person name="He S."/>
            <person name="Zhang G."/>
        </authorList>
    </citation>
    <scope>NUCLEOTIDE SEQUENCE [LARGE SCALE GENOMIC DNA]</scope>
    <source>
        <strain evidence="14">Bchr_013</strain>
    </source>
</reference>
<dbReference type="FunFam" id="1.10.510.10:FF:000213">
    <property type="entry name" value="STE20-related kinase adapter protein alpha isoform X2"/>
    <property type="match status" value="1"/>
</dbReference>
<comment type="similarity">
    <text evidence="3">Belongs to the protein kinase superfamily. STE Ser/Thr protein kinase family. STE20 subfamily.</text>
</comment>
<comment type="subcellular location">
    <subcellularLocation>
        <location evidence="2">Cytoplasm</location>
    </subcellularLocation>
    <subcellularLocation>
        <location evidence="1">Nucleus</location>
    </subcellularLocation>
</comment>
<keyword evidence="6" id="KW-0597">Phosphoprotein</keyword>
<evidence type="ECO:0000256" key="4">
    <source>
        <dbReference type="ARBA" id="ARBA00011749"/>
    </source>
</evidence>
<evidence type="ECO:0000256" key="11">
    <source>
        <dbReference type="ARBA" id="ARBA00043123"/>
    </source>
</evidence>
<evidence type="ECO:0000256" key="10">
    <source>
        <dbReference type="ARBA" id="ARBA00040462"/>
    </source>
</evidence>
<evidence type="ECO:0000256" key="9">
    <source>
        <dbReference type="ARBA" id="ARBA00034653"/>
    </source>
</evidence>
<dbReference type="Proteomes" id="UP000886611">
    <property type="component" value="Unassembled WGS sequence"/>
</dbReference>
<dbReference type="InterPro" id="IPR000719">
    <property type="entry name" value="Prot_kinase_dom"/>
</dbReference>
<gene>
    <name evidence="14" type="primary">Strada</name>
    <name evidence="14" type="ORF">GTO96_0010746</name>
</gene>
<dbReference type="GO" id="GO:0005737">
    <property type="term" value="C:cytoplasm"/>
    <property type="evidence" value="ECO:0007669"/>
    <property type="project" value="UniProtKB-SubCell"/>
</dbReference>
<dbReference type="InterPro" id="IPR011009">
    <property type="entry name" value="Kinase-like_dom_sf"/>
</dbReference>
<dbReference type="GO" id="GO:0004672">
    <property type="term" value="F:protein kinase activity"/>
    <property type="evidence" value="ECO:0007669"/>
    <property type="project" value="InterPro"/>
</dbReference>
<evidence type="ECO:0000313" key="14">
    <source>
        <dbReference type="EMBL" id="KAG2460766.1"/>
    </source>
</evidence>
<evidence type="ECO:0000256" key="5">
    <source>
        <dbReference type="ARBA" id="ARBA00022490"/>
    </source>
</evidence>
<accession>A0A8X8BMA4</accession>
<keyword evidence="7" id="KW-0539">Nucleus</keyword>
<name>A0A8X8BMA4_POLSE</name>
<evidence type="ECO:0000256" key="6">
    <source>
        <dbReference type="ARBA" id="ARBA00022553"/>
    </source>
</evidence>
<organism evidence="14 15">
    <name type="scientific">Polypterus senegalus</name>
    <name type="common">Senegal bichir</name>
    <dbReference type="NCBI Taxonomy" id="55291"/>
    <lineage>
        <taxon>Eukaryota</taxon>
        <taxon>Metazoa</taxon>
        <taxon>Chordata</taxon>
        <taxon>Craniata</taxon>
        <taxon>Vertebrata</taxon>
        <taxon>Euteleostomi</taxon>
        <taxon>Actinopterygii</taxon>
        <taxon>Polypteriformes</taxon>
        <taxon>Polypteridae</taxon>
        <taxon>Polypterus</taxon>
    </lineage>
</organism>
<comment type="subunit">
    <text evidence="4">Component of a trimeric complex composed of STK11/LKB1, STRAD (STRADA or STRADB) and CAB39/MO25 (CAB39/MO25alpha or CAB39L/MO25beta): the complex tethers STK11/LKB1 in the cytoplasm and stimulates its catalytic activity.</text>
</comment>
<sequence>MGSFVPDSCSYDLLTVIGMMGHSRWHRLSTSATVLVTRVAFSPIAGCGLEDLMTVNLGRYRPTGDYVAIRRINLESCTNEMVNFLQGELHVSKLFHHPNILPYRSIFISKNELWVITPFMAYGSAKDLISNHFTDGMSELAIAYILQGVVKALDYIHHMGYVHRSVKASHILIAADGQVYLSGLRSIFSLIRHGQRARVVHDFPQYSMKVLPWLSPEVLQQNLQGYDARSDIYSLGITACELANGHVPFKDMPATQMLLEKLNGTVPCLLDTSTIPPEELTMKPSRSGADSGIGESTGACGIRPSNGEPSQHPYNRTFSAHFHSFVELCLQRDPERRPSASALLGHSFFKQIKRRASDALPELLLPVSPIRNLECGQRHNDSTAALASLESSLGQLEVDDWDF</sequence>
<evidence type="ECO:0000256" key="1">
    <source>
        <dbReference type="ARBA" id="ARBA00004123"/>
    </source>
</evidence>
<dbReference type="FunFam" id="3.30.200.20:FF:000130">
    <property type="entry name" value="STE20-related kinase adapter protein alpha"/>
    <property type="match status" value="1"/>
</dbReference>